<evidence type="ECO:0000256" key="4">
    <source>
        <dbReference type="ARBA" id="ARBA00022989"/>
    </source>
</evidence>
<dbReference type="AlphaFoldDB" id="A0AAE3YE89"/>
<keyword evidence="6" id="KW-1003">Cell membrane</keyword>
<evidence type="ECO:0000313" key="8">
    <source>
        <dbReference type="EMBL" id="MDR6891137.1"/>
    </source>
</evidence>
<feature type="compositionally biased region" description="Acidic residues" evidence="7">
    <location>
        <begin position="304"/>
        <end position="315"/>
    </location>
</feature>
<evidence type="ECO:0000256" key="1">
    <source>
        <dbReference type="ARBA" id="ARBA00004370"/>
    </source>
</evidence>
<keyword evidence="4 6" id="KW-1133">Transmembrane helix</keyword>
<dbReference type="Pfam" id="PF02104">
    <property type="entry name" value="SURF1"/>
    <property type="match status" value="1"/>
</dbReference>
<evidence type="ECO:0000256" key="6">
    <source>
        <dbReference type="RuleBase" id="RU363076"/>
    </source>
</evidence>
<comment type="similarity">
    <text evidence="2 6">Belongs to the SURF1 family.</text>
</comment>
<organism evidence="8 9">
    <name type="scientific">Falsarthrobacter nasiphocae</name>
    <dbReference type="NCBI Taxonomy" id="189863"/>
    <lineage>
        <taxon>Bacteria</taxon>
        <taxon>Bacillati</taxon>
        <taxon>Actinomycetota</taxon>
        <taxon>Actinomycetes</taxon>
        <taxon>Micrococcales</taxon>
        <taxon>Micrococcaceae</taxon>
        <taxon>Falsarthrobacter</taxon>
    </lineage>
</organism>
<dbReference type="CDD" id="cd06662">
    <property type="entry name" value="SURF1"/>
    <property type="match status" value="1"/>
</dbReference>
<dbReference type="PANTHER" id="PTHR23427:SF2">
    <property type="entry name" value="SURFEIT LOCUS PROTEIN 1"/>
    <property type="match status" value="1"/>
</dbReference>
<dbReference type="Proteomes" id="UP001247307">
    <property type="component" value="Unassembled WGS sequence"/>
</dbReference>
<gene>
    <name evidence="8" type="ORF">J2S35_000077</name>
</gene>
<accession>A0AAE3YE89</accession>
<dbReference type="RefSeq" id="WP_309848583.1">
    <property type="nucleotide sequence ID" value="NZ_BAAAIU010000004.1"/>
</dbReference>
<keyword evidence="5 6" id="KW-0472">Membrane</keyword>
<comment type="caution">
    <text evidence="6">Lacks conserved residue(s) required for the propagation of feature annotation.</text>
</comment>
<comment type="caution">
    <text evidence="8">The sequence shown here is derived from an EMBL/GenBank/DDBJ whole genome shotgun (WGS) entry which is preliminary data.</text>
</comment>
<feature type="region of interest" description="Disordered" evidence="7">
    <location>
        <begin position="267"/>
        <end position="315"/>
    </location>
</feature>
<keyword evidence="9" id="KW-1185">Reference proteome</keyword>
<comment type="subcellular location">
    <subcellularLocation>
        <location evidence="6">Cell membrane</location>
        <topology evidence="6">Multi-pass membrane protein</topology>
    </subcellularLocation>
    <subcellularLocation>
        <location evidence="1">Membrane</location>
    </subcellularLocation>
</comment>
<dbReference type="GO" id="GO:0005886">
    <property type="term" value="C:plasma membrane"/>
    <property type="evidence" value="ECO:0007669"/>
    <property type="project" value="UniProtKB-SubCell"/>
</dbReference>
<dbReference type="EMBL" id="JAVDUI010000001">
    <property type="protein sequence ID" value="MDR6891137.1"/>
    <property type="molecule type" value="Genomic_DNA"/>
</dbReference>
<evidence type="ECO:0000256" key="7">
    <source>
        <dbReference type="SAM" id="MobiDB-lite"/>
    </source>
</evidence>
<evidence type="ECO:0000256" key="2">
    <source>
        <dbReference type="ARBA" id="ARBA00007165"/>
    </source>
</evidence>
<feature type="transmembrane region" description="Helical" evidence="6">
    <location>
        <begin position="24"/>
        <end position="44"/>
    </location>
</feature>
<keyword evidence="3 6" id="KW-0812">Transmembrane</keyword>
<reference evidence="8" key="1">
    <citation type="submission" date="2023-07" db="EMBL/GenBank/DDBJ databases">
        <title>Sequencing the genomes of 1000 actinobacteria strains.</title>
        <authorList>
            <person name="Klenk H.-P."/>
        </authorList>
    </citation>
    <scope>NUCLEOTIDE SEQUENCE</scope>
    <source>
        <strain evidence="8">DSM 13988</strain>
    </source>
</reference>
<dbReference type="InterPro" id="IPR045214">
    <property type="entry name" value="Surf1/Surf4"/>
</dbReference>
<proteinExistence type="inferred from homology"/>
<dbReference type="InterPro" id="IPR002994">
    <property type="entry name" value="Surf1/Shy1"/>
</dbReference>
<evidence type="ECO:0000313" key="9">
    <source>
        <dbReference type="Proteomes" id="UP001247307"/>
    </source>
</evidence>
<evidence type="ECO:0000256" key="3">
    <source>
        <dbReference type="ARBA" id="ARBA00022692"/>
    </source>
</evidence>
<protein>
    <recommendedName>
        <fullName evidence="6">SURF1-like protein</fullName>
    </recommendedName>
</protein>
<name>A0AAE3YE89_9MICC</name>
<dbReference type="PANTHER" id="PTHR23427">
    <property type="entry name" value="SURFEIT LOCUS PROTEIN"/>
    <property type="match status" value="1"/>
</dbReference>
<evidence type="ECO:0000256" key="5">
    <source>
        <dbReference type="ARBA" id="ARBA00023136"/>
    </source>
</evidence>
<sequence>MTEQRLTQPLQGRERWRFLASPQWAGWFLFTCLIAIVCSMLGQWQLHRRDEVRATNAKVAANYDRSPVAYAEARDQFADLDPSQEWLPVRVSGTYLAEKSTVIRNRTNTSQAGYDIVVPLRTASGDVIAVNRGWVPLGSAGQGRPDEVPAPPSGEVTVTVRLRPGEPHIGRSAPAGQAASIELPFIAAQTGLPLEESAYGQLVSEDPAPAQSLRPGERPATDEGPHLSYAMQWYTFGLMAFVGLGYAARRHAQDVDDDREWQARQDLEAAGGAPSELSHPVLRASENAQRRKAAKAGRRGGQTDEAEEDALLGLT</sequence>
<dbReference type="PROSITE" id="PS50895">
    <property type="entry name" value="SURF1"/>
    <property type="match status" value="1"/>
</dbReference>